<comment type="subcellular location">
    <subcellularLocation>
        <location evidence="1">Cell inner membrane</location>
        <topology evidence="1">Multi-pass membrane protein</topology>
    </subcellularLocation>
</comment>
<feature type="transmembrane region" description="Helical" evidence="2">
    <location>
        <begin position="77"/>
        <end position="95"/>
    </location>
</feature>
<dbReference type="Proteomes" id="UP000585681">
    <property type="component" value="Unassembled WGS sequence"/>
</dbReference>
<evidence type="ECO:0000313" key="5">
    <source>
        <dbReference type="Proteomes" id="UP000585681"/>
    </source>
</evidence>
<sequence>MIRFVTTFCYVGRLRPAPGTWGSAVAVALALLLHGLGGFPLLALATLAVTVLAFWAVARDIAGRVDKDPSEIVIDEVAGQWLAMLAPSLGFWMAGLDGWNFPWPGWVGAFVLFRLFDIWKPGPVGWADRRSGTAGVMLDDLIAGALAGLGVILAAGLYHGVLMR</sequence>
<proteinExistence type="predicted"/>
<evidence type="ECO:0000256" key="2">
    <source>
        <dbReference type="SAM" id="Phobius"/>
    </source>
</evidence>
<keyword evidence="1 4" id="KW-0378">Hydrolase</keyword>
<keyword evidence="1 2" id="KW-0472">Membrane</keyword>
<keyword evidence="1 2" id="KW-0812">Transmembrane</keyword>
<comment type="function">
    <text evidence="1">Lipid phosphatase which dephosphorylates phosphatidylglycerophosphate (PGP) to phosphatidylglycerol (PG).</text>
</comment>
<keyword evidence="1" id="KW-1003">Cell membrane</keyword>
<gene>
    <name evidence="4" type="ORF">GGR17_002034</name>
</gene>
<dbReference type="PIRSF" id="PIRSF006162">
    <property type="entry name" value="PgpA"/>
    <property type="match status" value="1"/>
</dbReference>
<dbReference type="GO" id="GO:0009395">
    <property type="term" value="P:phospholipid catabolic process"/>
    <property type="evidence" value="ECO:0007669"/>
    <property type="project" value="UniProtKB-KW"/>
</dbReference>
<feature type="transmembrane region" description="Helical" evidence="2">
    <location>
        <begin position="24"/>
        <end position="57"/>
    </location>
</feature>
<comment type="caution">
    <text evidence="4">The sequence shown here is derived from an EMBL/GenBank/DDBJ whole genome shotgun (WGS) entry which is preliminary data.</text>
</comment>
<evidence type="ECO:0000259" key="3">
    <source>
        <dbReference type="Pfam" id="PF04608"/>
    </source>
</evidence>
<dbReference type="PANTHER" id="PTHR36305:SF1">
    <property type="entry name" value="PHOSPHATIDYLGLYCEROPHOSPHATASE A"/>
    <property type="match status" value="1"/>
</dbReference>
<dbReference type="UniPathway" id="UPA00084">
    <property type="reaction ID" value="UER00504"/>
</dbReference>
<comment type="catalytic activity">
    <reaction evidence="1">
        <text>a 1,2-diacyl-sn-glycero-3-phospho-(1'-sn-glycero-3'-phosphate) + H2O = a 1,2-diacyl-sn-glycero-3-phospho-(1'-sn-glycerol) + phosphate</text>
        <dbReference type="Rhea" id="RHEA:33751"/>
        <dbReference type="ChEBI" id="CHEBI:15377"/>
        <dbReference type="ChEBI" id="CHEBI:43474"/>
        <dbReference type="ChEBI" id="CHEBI:60110"/>
        <dbReference type="ChEBI" id="CHEBI:64716"/>
        <dbReference type="EC" id="3.1.3.27"/>
    </reaction>
</comment>
<keyword evidence="1" id="KW-0443">Lipid metabolism</keyword>
<keyword evidence="1" id="KW-0442">Lipid degradation</keyword>
<keyword evidence="1" id="KW-0997">Cell inner membrane</keyword>
<protein>
    <recommendedName>
        <fullName evidence="1">Phosphatidylglycerophosphatase A</fullName>
        <ecNumber evidence="1">3.1.3.27</ecNumber>
    </recommendedName>
    <alternativeName>
        <fullName evidence="1">Phosphatidylglycerolphosphate phosphatase A</fullName>
    </alternativeName>
</protein>
<name>A0A840C9Z5_9RHOB</name>
<keyword evidence="1" id="KW-0460">Magnesium</keyword>
<feature type="domain" description="YutG/PgpA" evidence="3">
    <location>
        <begin position="5"/>
        <end position="154"/>
    </location>
</feature>
<feature type="transmembrane region" description="Helical" evidence="2">
    <location>
        <begin position="140"/>
        <end position="161"/>
    </location>
</feature>
<comment type="cofactor">
    <cofactor evidence="1">
        <name>Mg(2+)</name>
        <dbReference type="ChEBI" id="CHEBI:18420"/>
    </cofactor>
</comment>
<keyword evidence="2" id="KW-1133">Transmembrane helix</keyword>
<dbReference type="EMBL" id="JACIEQ010000002">
    <property type="protein sequence ID" value="MBB4022225.1"/>
    <property type="molecule type" value="Genomic_DNA"/>
</dbReference>
<dbReference type="InterPro" id="IPR026037">
    <property type="entry name" value="PgpA"/>
</dbReference>
<dbReference type="EC" id="3.1.3.27" evidence="1"/>
<keyword evidence="1" id="KW-0479">Metal-binding</keyword>
<dbReference type="Pfam" id="PF04608">
    <property type="entry name" value="PgpA"/>
    <property type="match status" value="1"/>
</dbReference>
<reference evidence="4" key="1">
    <citation type="submission" date="2020-08" db="EMBL/GenBank/DDBJ databases">
        <title>Genomic Encyclopedia of Type Strains, Phase IV (KMG-IV): sequencing the most valuable type-strain genomes for metagenomic binning, comparative biology and taxonomic classification.</title>
        <authorList>
            <person name="Goeker M."/>
        </authorList>
    </citation>
    <scope>NUCLEOTIDE SEQUENCE [LARGE SCALE GENOMIC DNA]</scope>
    <source>
        <strain evidence="4">DSM 105040</strain>
    </source>
</reference>
<keyword evidence="5" id="KW-1185">Reference proteome</keyword>
<dbReference type="CDD" id="cd06971">
    <property type="entry name" value="PgpA"/>
    <property type="match status" value="1"/>
</dbReference>
<dbReference type="PANTHER" id="PTHR36305">
    <property type="entry name" value="PHOSPHATIDYLGLYCEROPHOSPHATASE A"/>
    <property type="match status" value="1"/>
</dbReference>
<dbReference type="GO" id="GO:0006655">
    <property type="term" value="P:phosphatidylglycerol biosynthetic process"/>
    <property type="evidence" value="ECO:0007669"/>
    <property type="project" value="UniProtKB-UniPathway"/>
</dbReference>
<dbReference type="RefSeq" id="WP_054538870.1">
    <property type="nucleotide sequence ID" value="NZ_JACIEQ010000002.1"/>
</dbReference>
<evidence type="ECO:0000256" key="1">
    <source>
        <dbReference type="PIRNR" id="PIRNR006162"/>
    </source>
</evidence>
<keyword evidence="1" id="KW-1208">Phospholipid metabolism</keyword>
<organism evidence="4 5">
    <name type="scientific">Actibacterium naphthalenivorans</name>
    <dbReference type="NCBI Taxonomy" id="1614693"/>
    <lineage>
        <taxon>Bacteria</taxon>
        <taxon>Pseudomonadati</taxon>
        <taxon>Pseudomonadota</taxon>
        <taxon>Alphaproteobacteria</taxon>
        <taxon>Rhodobacterales</taxon>
        <taxon>Roseobacteraceae</taxon>
        <taxon>Actibacterium</taxon>
    </lineage>
</organism>
<dbReference type="InterPro" id="IPR036681">
    <property type="entry name" value="PgpA-like_sf"/>
</dbReference>
<keyword evidence="1" id="KW-0595">Phospholipid degradation</keyword>
<comment type="pathway">
    <text evidence="1">Phospholipid metabolism; phosphatidylglycerol biosynthesis; phosphatidylglycerol from CDP-diacylglycerol: step 2/2.</text>
</comment>
<dbReference type="GO" id="GO:0005886">
    <property type="term" value="C:plasma membrane"/>
    <property type="evidence" value="ECO:0007669"/>
    <property type="project" value="UniProtKB-SubCell"/>
</dbReference>
<dbReference type="InterPro" id="IPR007686">
    <property type="entry name" value="YutG/PgpA"/>
</dbReference>
<evidence type="ECO:0000313" key="4">
    <source>
        <dbReference type="EMBL" id="MBB4022225.1"/>
    </source>
</evidence>
<dbReference type="AlphaFoldDB" id="A0A840C9Z5"/>
<dbReference type="GO" id="GO:0008962">
    <property type="term" value="F:phosphatidylglycerophosphatase activity"/>
    <property type="evidence" value="ECO:0007669"/>
    <property type="project" value="UniProtKB-EC"/>
</dbReference>
<accession>A0A840C9Z5</accession>
<dbReference type="GO" id="GO:0046872">
    <property type="term" value="F:metal ion binding"/>
    <property type="evidence" value="ECO:0007669"/>
    <property type="project" value="UniProtKB-KW"/>
</dbReference>
<dbReference type="SUPFAM" id="SSF101307">
    <property type="entry name" value="YutG-like"/>
    <property type="match status" value="1"/>
</dbReference>